<accession>A0A834WMU5</accession>
<keyword evidence="3" id="KW-1185">Reference proteome</keyword>
<dbReference type="EMBL" id="JAAIUW010000006">
    <property type="protein sequence ID" value="KAF7826668.1"/>
    <property type="molecule type" value="Genomic_DNA"/>
</dbReference>
<organism evidence="2 3">
    <name type="scientific">Senna tora</name>
    <dbReference type="NCBI Taxonomy" id="362788"/>
    <lineage>
        <taxon>Eukaryota</taxon>
        <taxon>Viridiplantae</taxon>
        <taxon>Streptophyta</taxon>
        <taxon>Embryophyta</taxon>
        <taxon>Tracheophyta</taxon>
        <taxon>Spermatophyta</taxon>
        <taxon>Magnoliopsida</taxon>
        <taxon>eudicotyledons</taxon>
        <taxon>Gunneridae</taxon>
        <taxon>Pentapetalae</taxon>
        <taxon>rosids</taxon>
        <taxon>fabids</taxon>
        <taxon>Fabales</taxon>
        <taxon>Fabaceae</taxon>
        <taxon>Caesalpinioideae</taxon>
        <taxon>Cassia clade</taxon>
        <taxon>Senna</taxon>
    </lineage>
</organism>
<dbReference type="Proteomes" id="UP000634136">
    <property type="component" value="Unassembled WGS sequence"/>
</dbReference>
<evidence type="ECO:0000313" key="3">
    <source>
        <dbReference type="Proteomes" id="UP000634136"/>
    </source>
</evidence>
<evidence type="ECO:0000313" key="2">
    <source>
        <dbReference type="EMBL" id="KAF7826668.1"/>
    </source>
</evidence>
<evidence type="ECO:0000259" key="1">
    <source>
        <dbReference type="Pfam" id="PF17244"/>
    </source>
</evidence>
<comment type="caution">
    <text evidence="2">The sequence shown here is derived from an EMBL/GenBank/DDBJ whole genome shotgun (WGS) entry which is preliminary data.</text>
</comment>
<protein>
    <submittedName>
        <fullName evidence="2">F-box/LRR-repeat protein</fullName>
    </submittedName>
</protein>
<name>A0A834WMU5_9FABA</name>
<sequence>MADNSWDEIDAKLEKLIQVMECRYGSTTKTYRMEASVDTNLEILPTLMEHRDVVTTSRMDRLEESVATMKTAVDKLAHSVDHWLSLFNGSHGNVESASTIDVQRVTPVVVHMEDSIMPKVHSQLEFFDVIQDDVVCVSHISDSSPTQPLTDGDRGAYQVFDGISDRAMRVQIQNIDTSTELELLQEDANEVHKSKEYDSLHHHVLSSFPRQFCKERSLHCSGKLCYDNITMVDHIGENYRDTNTISDLVFDPGGNTCIFLLATWNLSHSIERDATLNMLSICLWKCCSLELEVQIRNFGWPPNIMPYLYNIHHDEIKGQLNTSNWVKHETRSKEYSESVSCYSFIVIIHLFRQGSKSNNVKLVLGKLVYAMLKNSPIMTYGSGCFTYRSGNESRYAQARKEATINLGVVADIIKEDVYLIYASTCSKSKHKLLELLWFESNNGYSFMILNCLPALINSLYLHELSISTTQGHVFHLYSLTSLCLRIKSFSEEELWQPIQLLKLSTAKDCLARCESALNNIPTRPTKPHSQLFVRTNMLFSGSLLMRLGEGAIIFLSSSPFLCFDPALSSATTPRYDLFYGREYSIVRPFRFFYQNSLSFEPPATKPFAVFSTALASSALASTAPSKECYPPHSHKLLRAPLETDQHNQIHIGLQVPYVLHNWYHRKSSSHSKWHSSTVGHKKLEYWSVFEVVHLLYESSTFLIHEFANNGGSMFESDSIDDIILIVHSCPSKRKGENIGYKVFLCHEDEFKQESVLEPFIKDMQFGEFWVDYVFENGEIYCIIQSNKQRHLIVCTHKK</sequence>
<feature type="domain" description="Cell division control protein 24 OB" evidence="1">
    <location>
        <begin position="424"/>
        <end position="467"/>
    </location>
</feature>
<dbReference type="Pfam" id="PF17244">
    <property type="entry name" value="CDC24_OB3"/>
    <property type="match status" value="1"/>
</dbReference>
<dbReference type="InterPro" id="IPR035203">
    <property type="entry name" value="Cdc24_OB3"/>
</dbReference>
<dbReference type="OrthoDB" id="10265890at2759"/>
<dbReference type="AlphaFoldDB" id="A0A834WMU5"/>
<gene>
    <name evidence="2" type="ORF">G2W53_017832</name>
</gene>
<reference evidence="2" key="1">
    <citation type="submission" date="2020-09" db="EMBL/GenBank/DDBJ databases">
        <title>Genome-Enabled Discovery of Anthraquinone Biosynthesis in Senna tora.</title>
        <authorList>
            <person name="Kang S.-H."/>
            <person name="Pandey R.P."/>
            <person name="Lee C.-M."/>
            <person name="Sim J.-S."/>
            <person name="Jeong J.-T."/>
            <person name="Choi B.-S."/>
            <person name="Jung M."/>
            <person name="Ginzburg D."/>
            <person name="Zhao K."/>
            <person name="Won S.Y."/>
            <person name="Oh T.-J."/>
            <person name="Yu Y."/>
            <person name="Kim N.-H."/>
            <person name="Lee O.R."/>
            <person name="Lee T.-H."/>
            <person name="Bashyal P."/>
            <person name="Kim T.-S."/>
            <person name="Lee W.-H."/>
            <person name="Kawkins C."/>
            <person name="Kim C.-K."/>
            <person name="Kim J.S."/>
            <person name="Ahn B.O."/>
            <person name="Rhee S.Y."/>
            <person name="Sohng J.K."/>
        </authorList>
    </citation>
    <scope>NUCLEOTIDE SEQUENCE</scope>
    <source>
        <tissue evidence="2">Leaf</tissue>
    </source>
</reference>
<proteinExistence type="predicted"/>